<organism evidence="2 3">
    <name type="scientific">Ileibacterium valens</name>
    <dbReference type="NCBI Taxonomy" id="1862668"/>
    <lineage>
        <taxon>Bacteria</taxon>
        <taxon>Bacillati</taxon>
        <taxon>Bacillota</taxon>
        <taxon>Erysipelotrichia</taxon>
        <taxon>Erysipelotrichales</taxon>
        <taxon>Erysipelotrichaceae</taxon>
        <taxon>Ileibacterium</taxon>
    </lineage>
</organism>
<comment type="caution">
    <text evidence="2">The sequence shown here is derived from an EMBL/GenBank/DDBJ whole genome shotgun (WGS) entry which is preliminary data.</text>
</comment>
<reference evidence="2 3" key="1">
    <citation type="submission" date="2016-11" db="EMBL/GenBank/DDBJ databases">
        <title>Description of two novel members of the family Erysipelotrichaceae: Ileibacterium lipovorans gen. nov., sp. nov. and Dubosiella newyorkensis, gen. nov., sp. nov.</title>
        <authorList>
            <person name="Cox L.M."/>
            <person name="Sohn J."/>
            <person name="Tyrrell K.L."/>
            <person name="Citron D.M."/>
            <person name="Lawson P.A."/>
            <person name="Patel N.B."/>
            <person name="Iizumi T."/>
            <person name="Perez-Perez G.I."/>
            <person name="Goldstein E.J."/>
            <person name="Blaser M.J."/>
        </authorList>
    </citation>
    <scope>NUCLEOTIDE SEQUENCE [LARGE SCALE GENOMIC DNA]</scope>
    <source>
        <strain evidence="2 3">NYU-BL-A3</strain>
    </source>
</reference>
<protein>
    <recommendedName>
        <fullName evidence="1">HTH merR-type domain-containing protein</fullName>
    </recommendedName>
</protein>
<gene>
    <name evidence="2" type="ORF">BO222_01915</name>
</gene>
<dbReference type="EMBL" id="MPJW01000062">
    <property type="protein sequence ID" value="OLU42269.1"/>
    <property type="molecule type" value="Genomic_DNA"/>
</dbReference>
<dbReference type="InterPro" id="IPR009061">
    <property type="entry name" value="DNA-bd_dom_put_sf"/>
</dbReference>
<accession>A0A1U7NIG5</accession>
<feature type="domain" description="HTH merR-type" evidence="1">
    <location>
        <begin position="40"/>
        <end position="107"/>
    </location>
</feature>
<proteinExistence type="predicted"/>
<dbReference type="AlphaFoldDB" id="A0A1U7NIG5"/>
<evidence type="ECO:0000313" key="2">
    <source>
        <dbReference type="EMBL" id="OLU42269.1"/>
    </source>
</evidence>
<dbReference type="Pfam" id="PF13411">
    <property type="entry name" value="MerR_1"/>
    <property type="match status" value="1"/>
</dbReference>
<keyword evidence="3" id="KW-1185">Reference proteome</keyword>
<evidence type="ECO:0000259" key="1">
    <source>
        <dbReference type="Pfam" id="PF13411"/>
    </source>
</evidence>
<name>A0A1U7NIG5_9FIRM</name>
<dbReference type="SUPFAM" id="SSF46955">
    <property type="entry name" value="Putative DNA-binding domain"/>
    <property type="match status" value="1"/>
</dbReference>
<dbReference type="Proteomes" id="UP000186341">
    <property type="component" value="Unassembled WGS sequence"/>
</dbReference>
<sequence length="196" mass="23033">MKPGFANCWNQLIEKLSAQSNVDSDFLTSFRIFLMEDLKMQTKDIVQLLGIEENKIKDYIRSNVFSPENPSVNGSRIYYTDRDIEKLKRLMVLRSAGLTVKDLQELQEFPEKLGNILLKRMENMTKIRKTKSEGLIFAEALLLQINNQEEISYDSFWNMIHLEQTDQVDYEKFLSNFKEAYLLKTLSKQSRDESKK</sequence>
<dbReference type="Gene3D" id="1.10.1660.10">
    <property type="match status" value="1"/>
</dbReference>
<evidence type="ECO:0000313" key="3">
    <source>
        <dbReference type="Proteomes" id="UP000186341"/>
    </source>
</evidence>
<dbReference type="GO" id="GO:0003677">
    <property type="term" value="F:DNA binding"/>
    <property type="evidence" value="ECO:0007669"/>
    <property type="project" value="InterPro"/>
</dbReference>
<dbReference type="InterPro" id="IPR000551">
    <property type="entry name" value="MerR-type_HTH_dom"/>
</dbReference>
<dbReference type="GO" id="GO:0006355">
    <property type="term" value="P:regulation of DNA-templated transcription"/>
    <property type="evidence" value="ECO:0007669"/>
    <property type="project" value="InterPro"/>
</dbReference>